<feature type="compositionally biased region" description="Polar residues" evidence="1">
    <location>
        <begin position="109"/>
        <end position="125"/>
    </location>
</feature>
<feature type="region of interest" description="Disordered" evidence="1">
    <location>
        <begin position="101"/>
        <end position="162"/>
    </location>
</feature>
<dbReference type="OrthoDB" id="8062037at2759"/>
<gene>
    <name evidence="2" type="ORF">UA08_01652</name>
</gene>
<feature type="compositionally biased region" description="Polar residues" evidence="1">
    <location>
        <begin position="178"/>
        <end position="199"/>
    </location>
</feature>
<feature type="compositionally biased region" description="Low complexity" evidence="1">
    <location>
        <begin position="256"/>
        <end position="273"/>
    </location>
</feature>
<evidence type="ECO:0000256" key="1">
    <source>
        <dbReference type="SAM" id="MobiDB-lite"/>
    </source>
</evidence>
<comment type="caution">
    <text evidence="2">The sequence shown here is derived from an EMBL/GenBank/DDBJ whole genome shotgun (WGS) entry which is preliminary data.</text>
</comment>
<dbReference type="STRING" id="1441469.A0A1Q5Q9M6"/>
<proteinExistence type="predicted"/>
<evidence type="ECO:0000313" key="3">
    <source>
        <dbReference type="Proteomes" id="UP000214365"/>
    </source>
</evidence>
<feature type="region of interest" description="Disordered" evidence="1">
    <location>
        <begin position="322"/>
        <end position="350"/>
    </location>
</feature>
<feature type="compositionally biased region" description="Polar residues" evidence="1">
    <location>
        <begin position="141"/>
        <end position="157"/>
    </location>
</feature>
<feature type="compositionally biased region" description="Acidic residues" evidence="1">
    <location>
        <begin position="322"/>
        <end position="332"/>
    </location>
</feature>
<dbReference type="AlphaFoldDB" id="A0A1Q5Q9M6"/>
<keyword evidence="3" id="KW-1185">Reference proteome</keyword>
<feature type="compositionally biased region" description="Polar residues" evidence="1">
    <location>
        <begin position="337"/>
        <end position="348"/>
    </location>
</feature>
<feature type="compositionally biased region" description="Polar residues" evidence="1">
    <location>
        <begin position="274"/>
        <end position="285"/>
    </location>
</feature>
<feature type="compositionally biased region" description="Basic and acidic residues" evidence="1">
    <location>
        <begin position="131"/>
        <end position="140"/>
    </location>
</feature>
<dbReference type="RefSeq" id="XP_020122768.1">
    <property type="nucleotide sequence ID" value="XM_020261340.1"/>
</dbReference>
<organism evidence="2 3">
    <name type="scientific">Talaromyces atroroseus</name>
    <dbReference type="NCBI Taxonomy" id="1441469"/>
    <lineage>
        <taxon>Eukaryota</taxon>
        <taxon>Fungi</taxon>
        <taxon>Dikarya</taxon>
        <taxon>Ascomycota</taxon>
        <taxon>Pezizomycotina</taxon>
        <taxon>Eurotiomycetes</taxon>
        <taxon>Eurotiomycetidae</taxon>
        <taxon>Eurotiales</taxon>
        <taxon>Trichocomaceae</taxon>
        <taxon>Talaromyces</taxon>
        <taxon>Talaromyces sect. Trachyspermi</taxon>
    </lineage>
</organism>
<protein>
    <submittedName>
        <fullName evidence="2">Uncharacterized protein</fullName>
    </submittedName>
</protein>
<feature type="region of interest" description="Disordered" evidence="1">
    <location>
        <begin position="178"/>
        <end position="301"/>
    </location>
</feature>
<sequence>MPHSTADPRQSPRHLSDIIGVYPNYDHDCVGMAVTQGRRCRLSTNAMNRAHASRLLDEGTRLIQLGQRNIDNILEALAPLLLCRRWHQNQAADVVREWSKKVEKDQRRSQNATTGSVTSPARSQQSGGRESLARESRELRNPSSFTTDARFSSSPYTSPEDLPDNIQVLFRLLQRVSQTAPVSPNASSRTESTGRSLSSAEPVVARNERTSNATRQSSGHSLERQRTLREAVTSSQQTIEIDRGMNPPSQSLRVASTRNTTETPTTAQQTSSQEPVASPSTTETSNRQRRQQVPTERREVVRKPIEGECHICFLSLRDIEEPAAQEEEEAEEEQPHADNTATTESVSNDPKELVWYIAPACYDIRNL</sequence>
<evidence type="ECO:0000313" key="2">
    <source>
        <dbReference type="EMBL" id="OKL62647.1"/>
    </source>
</evidence>
<dbReference type="GeneID" id="31001407"/>
<feature type="compositionally biased region" description="Polar residues" evidence="1">
    <location>
        <begin position="210"/>
        <end position="220"/>
    </location>
</feature>
<accession>A0A1Q5Q9M6</accession>
<name>A0A1Q5Q9M6_TALAT</name>
<dbReference type="Proteomes" id="UP000214365">
    <property type="component" value="Unassembled WGS sequence"/>
</dbReference>
<dbReference type="EMBL" id="LFMY01000002">
    <property type="protein sequence ID" value="OKL62647.1"/>
    <property type="molecule type" value="Genomic_DNA"/>
</dbReference>
<reference evidence="2 3" key="1">
    <citation type="submission" date="2015-06" db="EMBL/GenBank/DDBJ databases">
        <title>Talaromyces atroroseus IBT 11181 draft genome.</title>
        <authorList>
            <person name="Rasmussen K.B."/>
            <person name="Rasmussen S."/>
            <person name="Petersen B."/>
            <person name="Sicheritz-Ponten T."/>
            <person name="Mortensen U.H."/>
            <person name="Thrane U."/>
        </authorList>
    </citation>
    <scope>NUCLEOTIDE SEQUENCE [LARGE SCALE GENOMIC DNA]</scope>
    <source>
        <strain evidence="2 3">IBT 11181</strain>
    </source>
</reference>